<dbReference type="Proteomes" id="UP001519272">
    <property type="component" value="Unassembled WGS sequence"/>
</dbReference>
<evidence type="ECO:0000313" key="3">
    <source>
        <dbReference type="Proteomes" id="UP001519272"/>
    </source>
</evidence>
<comment type="caution">
    <text evidence="2">The sequence shown here is derived from an EMBL/GenBank/DDBJ whole genome shotgun (WGS) entry which is preliminary data.</text>
</comment>
<sequence>MYKRLEEKMKTTTALKWFNGHGAQENWIVEVEEELGFRLPPSYRWWITHYGNALLGDGEILTIVAPEHREYHDADVLYRHRLNLAEAWWVSQFPNRMDLFVPDSDELYFFDTSTKDEHGEFPIMRYDLMNNLIEKYASSFAEFLERLIDERSR</sequence>
<organism evidence="2 3">
    <name type="scientific">Paenibacillus turicensis</name>
    <dbReference type="NCBI Taxonomy" id="160487"/>
    <lineage>
        <taxon>Bacteria</taxon>
        <taxon>Bacillati</taxon>
        <taxon>Bacillota</taxon>
        <taxon>Bacilli</taxon>
        <taxon>Bacillales</taxon>
        <taxon>Paenibacillaceae</taxon>
        <taxon>Paenibacillus</taxon>
    </lineage>
</organism>
<reference evidence="2 3" key="1">
    <citation type="submission" date="2021-03" db="EMBL/GenBank/DDBJ databases">
        <title>Genomic Encyclopedia of Type Strains, Phase IV (KMG-IV): sequencing the most valuable type-strain genomes for metagenomic binning, comparative biology and taxonomic classification.</title>
        <authorList>
            <person name="Goeker M."/>
        </authorList>
    </citation>
    <scope>NUCLEOTIDE SEQUENCE [LARGE SCALE GENOMIC DNA]</scope>
    <source>
        <strain evidence="2 3">DSM 14349</strain>
    </source>
</reference>
<name>A0ABS4FSM3_9BACL</name>
<gene>
    <name evidence="2" type="ORF">J2Z32_002181</name>
</gene>
<dbReference type="SMART" id="SM00860">
    <property type="entry name" value="SMI1_KNR4"/>
    <property type="match status" value="1"/>
</dbReference>
<dbReference type="Gene3D" id="3.40.1580.10">
    <property type="entry name" value="SMI1/KNR4-like"/>
    <property type="match status" value="1"/>
</dbReference>
<dbReference type="InterPro" id="IPR018958">
    <property type="entry name" value="Knr4/Smi1-like_dom"/>
</dbReference>
<dbReference type="InterPro" id="IPR037883">
    <property type="entry name" value="Knr4/Smi1-like_sf"/>
</dbReference>
<feature type="domain" description="Knr4/Smi1-like" evidence="1">
    <location>
        <begin position="22"/>
        <end position="146"/>
    </location>
</feature>
<dbReference type="EMBL" id="JAGGKG010000009">
    <property type="protein sequence ID" value="MBP1905551.1"/>
    <property type="molecule type" value="Genomic_DNA"/>
</dbReference>
<dbReference type="Pfam" id="PF14567">
    <property type="entry name" value="SUKH_5"/>
    <property type="match status" value="1"/>
</dbReference>
<evidence type="ECO:0000259" key="1">
    <source>
        <dbReference type="SMART" id="SM00860"/>
    </source>
</evidence>
<proteinExistence type="predicted"/>
<accession>A0ABS4FSM3</accession>
<protein>
    <recommendedName>
        <fullName evidence="1">Knr4/Smi1-like domain-containing protein</fullName>
    </recommendedName>
</protein>
<dbReference type="SUPFAM" id="SSF160631">
    <property type="entry name" value="SMI1/KNR4-like"/>
    <property type="match status" value="1"/>
</dbReference>
<evidence type="ECO:0000313" key="2">
    <source>
        <dbReference type="EMBL" id="MBP1905551.1"/>
    </source>
</evidence>
<dbReference type="RefSeq" id="WP_210089181.1">
    <property type="nucleotide sequence ID" value="NZ_JAGGKG010000009.1"/>
</dbReference>
<keyword evidence="3" id="KW-1185">Reference proteome</keyword>